<dbReference type="EMBL" id="REGN01008270">
    <property type="protein sequence ID" value="RNA04008.1"/>
    <property type="molecule type" value="Genomic_DNA"/>
</dbReference>
<sequence length="70" mass="7924">MISETLLAKPGVQKDLEYVVLRESLTTNVNNPAISQVRKNANRRQTISLNVHTVSSSWYSSPRVTVRLKK</sequence>
<proteinExistence type="predicted"/>
<accession>A0A3M7PZD7</accession>
<reference evidence="1 2" key="1">
    <citation type="journal article" date="2018" name="Sci. Rep.">
        <title>Genomic signatures of local adaptation to the degree of environmental predictability in rotifers.</title>
        <authorList>
            <person name="Franch-Gras L."/>
            <person name="Hahn C."/>
            <person name="Garcia-Roger E.M."/>
            <person name="Carmona M.J."/>
            <person name="Serra M."/>
            <person name="Gomez A."/>
        </authorList>
    </citation>
    <scope>NUCLEOTIDE SEQUENCE [LARGE SCALE GENOMIC DNA]</scope>
    <source>
        <strain evidence="1">HYR1</strain>
    </source>
</reference>
<keyword evidence="2" id="KW-1185">Reference proteome</keyword>
<evidence type="ECO:0000313" key="2">
    <source>
        <dbReference type="Proteomes" id="UP000276133"/>
    </source>
</evidence>
<gene>
    <name evidence="1" type="ORF">BpHYR1_006926</name>
</gene>
<organism evidence="1 2">
    <name type="scientific">Brachionus plicatilis</name>
    <name type="common">Marine rotifer</name>
    <name type="synonym">Brachionus muelleri</name>
    <dbReference type="NCBI Taxonomy" id="10195"/>
    <lineage>
        <taxon>Eukaryota</taxon>
        <taxon>Metazoa</taxon>
        <taxon>Spiralia</taxon>
        <taxon>Gnathifera</taxon>
        <taxon>Rotifera</taxon>
        <taxon>Eurotatoria</taxon>
        <taxon>Monogononta</taxon>
        <taxon>Pseudotrocha</taxon>
        <taxon>Ploima</taxon>
        <taxon>Brachionidae</taxon>
        <taxon>Brachionus</taxon>
    </lineage>
</organism>
<comment type="caution">
    <text evidence="1">The sequence shown here is derived from an EMBL/GenBank/DDBJ whole genome shotgun (WGS) entry which is preliminary data.</text>
</comment>
<dbReference type="Proteomes" id="UP000276133">
    <property type="component" value="Unassembled WGS sequence"/>
</dbReference>
<dbReference type="AlphaFoldDB" id="A0A3M7PZD7"/>
<evidence type="ECO:0000313" key="1">
    <source>
        <dbReference type="EMBL" id="RNA04008.1"/>
    </source>
</evidence>
<name>A0A3M7PZD7_BRAPC</name>
<protein>
    <submittedName>
        <fullName evidence="1">Uncharacterized protein</fullName>
    </submittedName>
</protein>